<evidence type="ECO:0000256" key="3">
    <source>
        <dbReference type="ARBA" id="ARBA00022737"/>
    </source>
</evidence>
<keyword evidence="4" id="KW-0539">Nucleus</keyword>
<accession>A0AAW0GND3</accession>
<reference evidence="7 8" key="1">
    <citation type="submission" date="2022-09" db="EMBL/GenBank/DDBJ databases">
        <authorList>
            <person name="Palmer J.M."/>
        </authorList>
    </citation>
    <scope>NUCLEOTIDE SEQUENCE [LARGE SCALE GENOMIC DNA]</scope>
    <source>
        <strain evidence="7 8">DSM 7382</strain>
    </source>
</reference>
<organism evidence="7 8">
    <name type="scientific">Cerrena zonata</name>
    <dbReference type="NCBI Taxonomy" id="2478898"/>
    <lineage>
        <taxon>Eukaryota</taxon>
        <taxon>Fungi</taxon>
        <taxon>Dikarya</taxon>
        <taxon>Basidiomycota</taxon>
        <taxon>Agaricomycotina</taxon>
        <taxon>Agaricomycetes</taxon>
        <taxon>Polyporales</taxon>
        <taxon>Cerrenaceae</taxon>
        <taxon>Cerrena</taxon>
    </lineage>
</organism>
<gene>
    <name evidence="7" type="ORF">QCA50_002189</name>
</gene>
<proteinExistence type="predicted"/>
<dbReference type="CDD" id="cd05696">
    <property type="entry name" value="S1_Rrp5_repeat_hs4"/>
    <property type="match status" value="1"/>
</dbReference>
<sequence length="1166" mass="127112">MAPTTSKKRVLDDASTPRPKKTKVDDSSKKSKVPKQDKPLQPTSNLLTEDVDFPRGGGTSFTPVEVKAIRAEATKEAEDEIFQDQQVKQAKRSRRKSEVKTGEKKGSKSDSGDVVRVEHLNYKKIAAGMKLLAQVVVVEPLALIVSLPNQLLAHIPITNISSELTTRLETMDEDMDKEEDDEEEEPSQVPELPELFHPGQFVRAIVSAVHAPGGGDVVGLSRGRDELHKGSRRVELSLIPEKVNEGVVKQDLKRGFCCSASIKSVEDHGYILNLGTSDMSGFLSFKDSEKISEQSGTKLQVGRILDIVISKVAGNGRTCNVSLDPATVRSSTLTEVTSVTSLLPGALVTGLITSIQPSGLNLQILGYFQGTIDQFHLPPGNVEDNFTVGQKVKARILYDISPSTPPRFALSLADHVVALTSKRVSGSDDESNGPLLPEAYPVGTILESVKVTRVETERGLIVEVAPGLNGFVHISQTSDDHVPTLSTNSGPWKVGTIHRARVTGSYPLDGLLQLSLKPSILEQKFLQVGEVRIGEVLKGTIKRLTDSALFVSISGNVDAVIWPNHYADIVLKHPQKRFKPGGSIRCRILVVDPERKRIALTAKKTLIDSKHPIITKIGEAQIGTVTHAVVFKASDKSLQVEFYNNLKAIVPAKEASETAVGSLASAFPPGKIVQVRIVSSDPESGRIVASIRQASPNFKSAITDISDVEIGNSVEGVIAEVQKDKVVITLRPTQVRALLSLNNLANRRGVTVSQLRTSLKVGQKLTDLVVTSRNSEKGFVLVATKPKDSQVLSQKGVTIDSIQVGQLIGGRVLRHIRQGALIKITNNITGTLHPTDASDDYEEGKPFPDQGAIIQASVLSIDKDKKQLTLSTRQSHLHPEEATITDKEISSLEDLKAGTSVRGFIKSVAEHGLYVMLGRGIDARVQIKELFDDFVKDWKSRFSANQLVKGRIVSVDLEKKQVEMSFRSADAKPTRSTIQITDLTEGDKVNGTVKKIEDYGMFIEIDGSKLRGLCHKSELSDNKEADVTMALRSFREGDRVKAIILSVDTEKRRISLGLKPSYFGEDPPESDDEEQPSADDADEPLGVVDDEDEDEEQVDDDSDEAPGESNEEESEDDDGMDVDAESISADANLQAIFSPKPSKSAKSAKAFRRWHTGSWRRLPMVC</sequence>
<dbReference type="CDD" id="cd05693">
    <property type="entry name" value="S1_Rrp5_repeat_hs1_sc1"/>
    <property type="match status" value="1"/>
</dbReference>
<evidence type="ECO:0000313" key="7">
    <source>
        <dbReference type="EMBL" id="KAK7695001.1"/>
    </source>
</evidence>
<dbReference type="CDD" id="cd05708">
    <property type="entry name" value="S1_Rrp5_repeat_sc12"/>
    <property type="match status" value="1"/>
</dbReference>
<evidence type="ECO:0000256" key="5">
    <source>
        <dbReference type="SAM" id="MobiDB-lite"/>
    </source>
</evidence>
<dbReference type="Pfam" id="PF23459">
    <property type="entry name" value="S1_RRP5"/>
    <property type="match status" value="1"/>
</dbReference>
<name>A0AAW0GND3_9APHY</name>
<dbReference type="InterPro" id="IPR057302">
    <property type="entry name" value="Rrp5_S1"/>
</dbReference>
<feature type="domain" description="S1 motif" evidence="6">
    <location>
        <begin position="805"/>
        <end position="873"/>
    </location>
</feature>
<comment type="subcellular location">
    <subcellularLocation>
        <location evidence="1">Nucleus</location>
        <location evidence="1">Nucleolus</location>
    </subcellularLocation>
</comment>
<dbReference type="SMART" id="SM00316">
    <property type="entry name" value="S1"/>
    <property type="match status" value="9"/>
</dbReference>
<dbReference type="PANTHER" id="PTHR23270:SF10">
    <property type="entry name" value="PROTEIN RRP5 HOMOLOG"/>
    <property type="match status" value="1"/>
</dbReference>
<comment type="caution">
    <text evidence="7">The sequence shown here is derived from an EMBL/GenBank/DDBJ whole genome shotgun (WGS) entry which is preliminary data.</text>
</comment>
<dbReference type="SUPFAM" id="SSF50249">
    <property type="entry name" value="Nucleic acid-binding proteins"/>
    <property type="match status" value="10"/>
</dbReference>
<feature type="domain" description="S1 motif" evidence="6">
    <location>
        <begin position="534"/>
        <end position="603"/>
    </location>
</feature>
<dbReference type="InterPro" id="IPR048059">
    <property type="entry name" value="Rrp5_S1_rpt_hs1_sc1"/>
</dbReference>
<dbReference type="GO" id="GO:0032040">
    <property type="term" value="C:small-subunit processome"/>
    <property type="evidence" value="ECO:0007669"/>
    <property type="project" value="TreeGrafter"/>
</dbReference>
<dbReference type="Proteomes" id="UP001385951">
    <property type="component" value="Unassembled WGS sequence"/>
</dbReference>
<evidence type="ECO:0000313" key="8">
    <source>
        <dbReference type="Proteomes" id="UP001385951"/>
    </source>
</evidence>
<dbReference type="FunFam" id="2.40.50.140:FF:000148">
    <property type="entry name" value="protein RRP5 homolog isoform X1"/>
    <property type="match status" value="1"/>
</dbReference>
<evidence type="ECO:0000256" key="4">
    <source>
        <dbReference type="ARBA" id="ARBA00023242"/>
    </source>
</evidence>
<dbReference type="Gene3D" id="2.40.50.140">
    <property type="entry name" value="Nucleic acid-binding proteins"/>
    <property type="match status" value="9"/>
</dbReference>
<feature type="domain" description="S1 motif" evidence="6">
    <location>
        <begin position="898"/>
        <end position="967"/>
    </location>
</feature>
<dbReference type="CDD" id="cd05697">
    <property type="entry name" value="S1_Rrp5_repeat_hs5"/>
    <property type="match status" value="1"/>
</dbReference>
<evidence type="ECO:0000259" key="6">
    <source>
        <dbReference type="PROSITE" id="PS50126"/>
    </source>
</evidence>
<protein>
    <recommendedName>
        <fullName evidence="6">S1 motif domain-containing protein</fullName>
    </recommendedName>
</protein>
<feature type="compositionally biased region" description="Basic and acidic residues" evidence="5">
    <location>
        <begin position="96"/>
        <end position="112"/>
    </location>
</feature>
<dbReference type="CDD" id="cd05707">
    <property type="entry name" value="S1_Rrp5_repeat_sc11"/>
    <property type="match status" value="1"/>
</dbReference>
<dbReference type="EMBL" id="JASBNA010000002">
    <property type="protein sequence ID" value="KAK7695001.1"/>
    <property type="molecule type" value="Genomic_DNA"/>
</dbReference>
<feature type="compositionally biased region" description="Basic and acidic residues" evidence="5">
    <location>
        <begin position="22"/>
        <end position="38"/>
    </location>
</feature>
<dbReference type="FunFam" id="2.40.50.140:FF:000155">
    <property type="entry name" value="rRNA biogenesis protein RRP5"/>
    <property type="match status" value="1"/>
</dbReference>
<keyword evidence="2" id="KW-0698">rRNA processing</keyword>
<feature type="domain" description="S1 motif" evidence="6">
    <location>
        <begin position="986"/>
        <end position="1059"/>
    </location>
</feature>
<dbReference type="AlphaFoldDB" id="A0AAW0GND3"/>
<dbReference type="GO" id="GO:0003723">
    <property type="term" value="F:RNA binding"/>
    <property type="evidence" value="ECO:0007669"/>
    <property type="project" value="TreeGrafter"/>
</dbReference>
<evidence type="ECO:0000256" key="2">
    <source>
        <dbReference type="ARBA" id="ARBA00022552"/>
    </source>
</evidence>
<evidence type="ECO:0000256" key="1">
    <source>
        <dbReference type="ARBA" id="ARBA00004604"/>
    </source>
</evidence>
<dbReference type="Pfam" id="PF00575">
    <property type="entry name" value="S1"/>
    <property type="match status" value="2"/>
</dbReference>
<keyword evidence="8" id="KW-1185">Reference proteome</keyword>
<dbReference type="FunFam" id="2.40.50.140:FF:000159">
    <property type="entry name" value="rRNA biogenesis protein rrp5"/>
    <property type="match status" value="1"/>
</dbReference>
<dbReference type="InterPro" id="IPR057301">
    <property type="entry name" value="Rrp5_OB_4th"/>
</dbReference>
<feature type="domain" description="S1 motif" evidence="6">
    <location>
        <begin position="623"/>
        <end position="692"/>
    </location>
</feature>
<dbReference type="InterPro" id="IPR012340">
    <property type="entry name" value="NA-bd_OB-fold"/>
</dbReference>
<dbReference type="PANTHER" id="PTHR23270">
    <property type="entry name" value="PROGRAMMED CELL DEATH PROTEIN 11 PRE-RRNA PROCESSING PROTEIN RRP5"/>
    <property type="match status" value="1"/>
</dbReference>
<dbReference type="GO" id="GO:0006364">
    <property type="term" value="P:rRNA processing"/>
    <property type="evidence" value="ECO:0007669"/>
    <property type="project" value="UniProtKB-KW"/>
</dbReference>
<feature type="domain" description="S1 motif" evidence="6">
    <location>
        <begin position="345"/>
        <end position="413"/>
    </location>
</feature>
<keyword evidence="3" id="KW-0677">Repeat</keyword>
<feature type="compositionally biased region" description="Acidic residues" evidence="5">
    <location>
        <begin position="1066"/>
        <end position="1124"/>
    </location>
</feature>
<feature type="domain" description="S1 motif" evidence="6">
    <location>
        <begin position="711"/>
        <end position="785"/>
    </location>
</feature>
<feature type="compositionally biased region" description="Low complexity" evidence="5">
    <location>
        <begin position="1138"/>
        <end position="1148"/>
    </location>
</feature>
<dbReference type="InterPro" id="IPR003029">
    <property type="entry name" value="S1_domain"/>
</dbReference>
<dbReference type="Pfam" id="PF24685">
    <property type="entry name" value="OB_RRP5_4th"/>
    <property type="match status" value="1"/>
</dbReference>
<dbReference type="InterPro" id="IPR045209">
    <property type="entry name" value="Rrp5"/>
</dbReference>
<dbReference type="PROSITE" id="PS50126">
    <property type="entry name" value="S1"/>
    <property type="match status" value="8"/>
</dbReference>
<feature type="region of interest" description="Disordered" evidence="5">
    <location>
        <begin position="1"/>
        <end position="64"/>
    </location>
</feature>
<feature type="region of interest" description="Disordered" evidence="5">
    <location>
        <begin position="80"/>
        <end position="112"/>
    </location>
</feature>
<dbReference type="FunFam" id="2.40.50.140:FF:000103">
    <property type="entry name" value="protein RRP5 homolog"/>
    <property type="match status" value="1"/>
</dbReference>
<feature type="domain" description="S1 motif" evidence="6">
    <location>
        <begin position="443"/>
        <end position="517"/>
    </location>
</feature>
<feature type="region of interest" description="Disordered" evidence="5">
    <location>
        <begin position="1058"/>
        <end position="1149"/>
    </location>
</feature>